<dbReference type="PROSITE" id="PS51257">
    <property type="entry name" value="PROKAR_LIPOPROTEIN"/>
    <property type="match status" value="1"/>
</dbReference>
<dbReference type="EMBL" id="JADKGY010000031">
    <property type="protein sequence ID" value="MBK9984722.1"/>
    <property type="molecule type" value="Genomic_DNA"/>
</dbReference>
<proteinExistence type="predicted"/>
<sequence length="207" mass="22407">MRILSFSLKIVLFALIPFLAMTSCKDQAVVPDTAKISGTVTITNTDLWSTWKDSGVVELVIFPAFTLNPPAGWGDVPDNFFGPGVPGGRFALGAPSNAQNPIIVNYQPGISGFTYELNVDPGTYSALALGFRHNRITDPSLKTATLGVYWDHPTEVSHGIIIKADVGGGQIVTFFNDPAPTTFTVAKGDKVTFDFKADFSFVSQWYH</sequence>
<dbReference type="Proteomes" id="UP000808337">
    <property type="component" value="Unassembled WGS sequence"/>
</dbReference>
<gene>
    <name evidence="2" type="ORF">IPP15_20560</name>
</gene>
<evidence type="ECO:0000313" key="3">
    <source>
        <dbReference type="Proteomes" id="UP000808337"/>
    </source>
</evidence>
<organism evidence="2 3">
    <name type="scientific">Candidatus Opimibacter skivensis</name>
    <dbReference type="NCBI Taxonomy" id="2982028"/>
    <lineage>
        <taxon>Bacteria</taxon>
        <taxon>Pseudomonadati</taxon>
        <taxon>Bacteroidota</taxon>
        <taxon>Saprospiria</taxon>
        <taxon>Saprospirales</taxon>
        <taxon>Saprospiraceae</taxon>
        <taxon>Candidatus Opimibacter</taxon>
    </lineage>
</organism>
<protein>
    <submittedName>
        <fullName evidence="2">Uncharacterized protein</fullName>
    </submittedName>
</protein>
<feature type="signal peptide" evidence="1">
    <location>
        <begin position="1"/>
        <end position="28"/>
    </location>
</feature>
<dbReference type="AlphaFoldDB" id="A0A9D7SX63"/>
<reference evidence="2 3" key="1">
    <citation type="submission" date="2020-10" db="EMBL/GenBank/DDBJ databases">
        <title>Connecting structure to function with the recovery of over 1000 high-quality activated sludge metagenome-assembled genomes encoding full-length rRNA genes using long-read sequencing.</title>
        <authorList>
            <person name="Singleton C.M."/>
            <person name="Petriglieri F."/>
            <person name="Kristensen J.M."/>
            <person name="Kirkegaard R.H."/>
            <person name="Michaelsen T.Y."/>
            <person name="Andersen M.H."/>
            <person name="Karst S.M."/>
            <person name="Dueholm M.S."/>
            <person name="Nielsen P.H."/>
            <person name="Albertsen M."/>
        </authorList>
    </citation>
    <scope>NUCLEOTIDE SEQUENCE [LARGE SCALE GENOMIC DNA]</scope>
    <source>
        <strain evidence="2">Ribe_18-Q3-R11-54_MAXAC.273</strain>
    </source>
</reference>
<evidence type="ECO:0000313" key="2">
    <source>
        <dbReference type="EMBL" id="MBK9984722.1"/>
    </source>
</evidence>
<keyword evidence="1" id="KW-0732">Signal</keyword>
<feature type="chain" id="PRO_5039304606" evidence="1">
    <location>
        <begin position="29"/>
        <end position="207"/>
    </location>
</feature>
<name>A0A9D7SX63_9BACT</name>
<evidence type="ECO:0000256" key="1">
    <source>
        <dbReference type="SAM" id="SignalP"/>
    </source>
</evidence>
<accession>A0A9D7SX63</accession>
<comment type="caution">
    <text evidence="2">The sequence shown here is derived from an EMBL/GenBank/DDBJ whole genome shotgun (WGS) entry which is preliminary data.</text>
</comment>